<evidence type="ECO:0000313" key="1">
    <source>
        <dbReference type="EMBL" id="TSA87435.1"/>
    </source>
</evidence>
<dbReference type="NCBIfam" id="NF038073">
    <property type="entry name" value="rSAM_STM4011"/>
    <property type="match status" value="1"/>
</dbReference>
<dbReference type="InterPro" id="IPR047771">
    <property type="entry name" value="Radical_SAM_STM4011-like"/>
</dbReference>
<dbReference type="SUPFAM" id="SSF102114">
    <property type="entry name" value="Radical SAM enzymes"/>
    <property type="match status" value="1"/>
</dbReference>
<comment type="caution">
    <text evidence="1">The sequence shown here is derived from an EMBL/GenBank/DDBJ whole genome shotgun (WGS) entry which is preliminary data.</text>
</comment>
<dbReference type="AlphaFoldDB" id="A0A553V4Q2"/>
<reference evidence="1 2" key="1">
    <citation type="submission" date="2019-07" db="EMBL/GenBank/DDBJ databases">
        <title>Deinococcus detaillus sp. nov., isolated from humus soil in Antarctica.</title>
        <authorList>
            <person name="Zhang K."/>
        </authorList>
    </citation>
    <scope>NUCLEOTIDE SEQUENCE [LARGE SCALE GENOMIC DNA]</scope>
    <source>
        <strain evidence="1 2">H1</strain>
    </source>
</reference>
<evidence type="ECO:0000313" key="2">
    <source>
        <dbReference type="Proteomes" id="UP000316092"/>
    </source>
</evidence>
<proteinExistence type="predicted"/>
<sequence length="315" mass="34656">MEVSHLSVIYRGPLSSCNYACPYCPFAKHTETAAEHAADAAALERFISWAEAQPFDLSILFTPWGEALVRPRYQAALTRLSHAPHIRQLAIQTNLSGSLAWLGHAERSKIGLWATYHPNEVKRERFLAKCAELDTLGVRYSVGVVGKKSHFGEIEALRAALPPEIYLWVNAFKVGESYYSPPDLARLSAADPLFEVNTRRYRTRGHACGAGESVISVDGDGTARRCHFIERPLGNIYAQDVRELLRPRLCSRSSCECHIGYVHLPELGAADIYGEGLLARIPDSGGWAESGGLEAYLTRAQQLHASTAHASTAGR</sequence>
<accession>A0A553V4Q2</accession>
<keyword evidence="2" id="KW-1185">Reference proteome</keyword>
<dbReference type="EMBL" id="VKDB01000002">
    <property type="protein sequence ID" value="TSA87435.1"/>
    <property type="molecule type" value="Genomic_DNA"/>
</dbReference>
<dbReference type="Proteomes" id="UP000316092">
    <property type="component" value="Unassembled WGS sequence"/>
</dbReference>
<gene>
    <name evidence="1" type="ORF">FNU79_02825</name>
</gene>
<dbReference type="InterPro" id="IPR013785">
    <property type="entry name" value="Aldolase_TIM"/>
</dbReference>
<dbReference type="OrthoDB" id="9780503at2"/>
<organism evidence="1 2">
    <name type="scientific">Deinococcus detaillensis</name>
    <dbReference type="NCBI Taxonomy" id="2592048"/>
    <lineage>
        <taxon>Bacteria</taxon>
        <taxon>Thermotogati</taxon>
        <taxon>Deinococcota</taxon>
        <taxon>Deinococci</taxon>
        <taxon>Deinococcales</taxon>
        <taxon>Deinococcaceae</taxon>
        <taxon>Deinococcus</taxon>
    </lineage>
</organism>
<dbReference type="Gene3D" id="3.20.20.70">
    <property type="entry name" value="Aldolase class I"/>
    <property type="match status" value="1"/>
</dbReference>
<name>A0A553V4Q2_9DEIO</name>
<dbReference type="InterPro" id="IPR058240">
    <property type="entry name" value="rSAM_sf"/>
</dbReference>
<protein>
    <submittedName>
        <fullName evidence="1">Radical SAM protein</fullName>
    </submittedName>
</protein>